<protein>
    <submittedName>
        <fullName evidence="2">Nematode cuticle collagen N-terminal domain-containing protein</fullName>
    </submittedName>
</protein>
<organism evidence="1 2">
    <name type="scientific">Panagrolaimus sp. PS1159</name>
    <dbReference type="NCBI Taxonomy" id="55785"/>
    <lineage>
        <taxon>Eukaryota</taxon>
        <taxon>Metazoa</taxon>
        <taxon>Ecdysozoa</taxon>
        <taxon>Nematoda</taxon>
        <taxon>Chromadorea</taxon>
        <taxon>Rhabditida</taxon>
        <taxon>Tylenchina</taxon>
        <taxon>Panagrolaimomorpha</taxon>
        <taxon>Panagrolaimoidea</taxon>
        <taxon>Panagrolaimidae</taxon>
        <taxon>Panagrolaimus</taxon>
    </lineage>
</organism>
<sequence length="145" mass="15024">MDPARTAGTLAIAASLGALLTMFTYIPALVGKINDINTQLSIDAKHFEIIANKAWDELIIVKGHYSPDRIRRQAYDAYGGRGFSAPVTKPGKKDAFVTSGPSCNCNSRNTCPPGPPGTPGKPGEDGVPGTRGEPGAPGLPGIAPP</sequence>
<accession>A0AC35G9J9</accession>
<name>A0AC35G9J9_9BILA</name>
<dbReference type="WBParaSite" id="PS1159_v2.g2759.t1">
    <property type="protein sequence ID" value="PS1159_v2.g2759.t1"/>
    <property type="gene ID" value="PS1159_v2.g2759"/>
</dbReference>
<evidence type="ECO:0000313" key="2">
    <source>
        <dbReference type="WBParaSite" id="PS1159_v2.g2759.t1"/>
    </source>
</evidence>
<proteinExistence type="predicted"/>
<dbReference type="Proteomes" id="UP000887580">
    <property type="component" value="Unplaced"/>
</dbReference>
<evidence type="ECO:0000313" key="1">
    <source>
        <dbReference type="Proteomes" id="UP000887580"/>
    </source>
</evidence>
<reference evidence="2" key="1">
    <citation type="submission" date="2025-08" db="UniProtKB">
        <authorList>
            <consortium name="WormBaseParasite"/>
        </authorList>
    </citation>
    <scope>IDENTIFICATION</scope>
</reference>